<evidence type="ECO:0000313" key="2">
    <source>
        <dbReference type="Proteomes" id="UP001302329"/>
    </source>
</evidence>
<comment type="caution">
    <text evidence="1">The sequence shown here is derived from an EMBL/GenBank/DDBJ whole genome shotgun (WGS) entry which is preliminary data.</text>
</comment>
<organism evidence="1 2">
    <name type="scientific">Cyanobium gracile UHCC 0281</name>
    <dbReference type="NCBI Taxonomy" id="3110309"/>
    <lineage>
        <taxon>Bacteria</taxon>
        <taxon>Bacillati</taxon>
        <taxon>Cyanobacteriota</taxon>
        <taxon>Cyanophyceae</taxon>
        <taxon>Synechococcales</taxon>
        <taxon>Prochlorococcaceae</taxon>
        <taxon>Cyanobium</taxon>
    </lineage>
</organism>
<keyword evidence="2" id="KW-1185">Reference proteome</keyword>
<sequence length="43" mass="5185">MQSKGHHPRDPQPWRSIRFLKETRLRKEARIALRYLPADCRGL</sequence>
<dbReference type="EMBL" id="JAYGHY010000079">
    <property type="protein sequence ID" value="MEA5443930.1"/>
    <property type="molecule type" value="Genomic_DNA"/>
</dbReference>
<name>A0ABU5T013_9CYAN</name>
<accession>A0ABU5T013</accession>
<protein>
    <submittedName>
        <fullName evidence="1">Uncharacterized protein</fullName>
    </submittedName>
</protein>
<evidence type="ECO:0000313" key="1">
    <source>
        <dbReference type="EMBL" id="MEA5443930.1"/>
    </source>
</evidence>
<gene>
    <name evidence="1" type="ORF">VB739_15330</name>
</gene>
<reference evidence="1 2" key="1">
    <citation type="submission" date="2023-12" db="EMBL/GenBank/DDBJ databases">
        <title>Baltic Sea Cyanobacteria.</title>
        <authorList>
            <person name="Delbaje E."/>
            <person name="Fewer D.P."/>
            <person name="Shishido T.K."/>
        </authorList>
    </citation>
    <scope>NUCLEOTIDE SEQUENCE [LARGE SCALE GENOMIC DNA]</scope>
    <source>
        <strain evidence="1 2">UHCC 0281</strain>
    </source>
</reference>
<dbReference type="Proteomes" id="UP001302329">
    <property type="component" value="Unassembled WGS sequence"/>
</dbReference>
<proteinExistence type="predicted"/>